<comment type="cofactor">
    <cofactor evidence="1">
        <name>Fe(2+)</name>
        <dbReference type="ChEBI" id="CHEBI:29033"/>
    </cofactor>
</comment>
<keyword evidence="6" id="KW-1185">Reference proteome</keyword>
<dbReference type="RefSeq" id="WP_207893213.1">
    <property type="nucleotide sequence ID" value="NZ_CP119676.1"/>
</dbReference>
<feature type="domain" description="TauD/TfdA-like" evidence="4">
    <location>
        <begin position="55"/>
        <end position="301"/>
    </location>
</feature>
<dbReference type="InterPro" id="IPR042098">
    <property type="entry name" value="TauD-like_sf"/>
</dbReference>
<sequence>MMSSISTIVESGFSSLSRKGNAFNPFDLEREEDFERWRDYKRASFPRQTSDLVVEITDPNQPSDKEVAALMDRLKRANMAVYVCANPLDEEEGSKKFVRALGRRFGLQRLDANLCADTDAITPLHDVHNGEGARARYIPYTNRPISWHVDGYYNTPDRQIRGMVLHCVRPSQSGGESALYDPEMAYLLMREANPDYIRALAHPEAMHIPPNQDERNGQEIRAISTGPVFSLDAKTATLHMRFSARQRNIIWRDDAVTREAVAFLNALLEDGKPYIFQHRMAAGQGLVCNNVLHNRTGFQDPEDGAPGRLYLRARYFDRISGTGVKEVYAELAS</sequence>
<dbReference type="Pfam" id="PF02668">
    <property type="entry name" value="TauD"/>
    <property type="match status" value="1"/>
</dbReference>
<evidence type="ECO:0000313" key="6">
    <source>
        <dbReference type="Proteomes" id="UP000295304"/>
    </source>
</evidence>
<dbReference type="SUPFAM" id="SSF51197">
    <property type="entry name" value="Clavaminate synthase-like"/>
    <property type="match status" value="1"/>
</dbReference>
<accession>A0A4R3J657</accession>
<dbReference type="InterPro" id="IPR003819">
    <property type="entry name" value="TauD/TfdA-like"/>
</dbReference>
<dbReference type="PANTHER" id="PTHR10696">
    <property type="entry name" value="GAMMA-BUTYROBETAINE HYDROXYLASE-RELATED"/>
    <property type="match status" value="1"/>
</dbReference>
<organism evidence="5 6">
    <name type="scientific">Varunaivibrio sulfuroxidans</name>
    <dbReference type="NCBI Taxonomy" id="1773489"/>
    <lineage>
        <taxon>Bacteria</taxon>
        <taxon>Pseudomonadati</taxon>
        <taxon>Pseudomonadota</taxon>
        <taxon>Alphaproteobacteria</taxon>
        <taxon>Rhodospirillales</taxon>
        <taxon>Magnetovibrionaceae</taxon>
        <taxon>Varunaivibrio</taxon>
    </lineage>
</organism>
<dbReference type="Proteomes" id="UP000295304">
    <property type="component" value="Unassembled WGS sequence"/>
</dbReference>
<evidence type="ECO:0000313" key="5">
    <source>
        <dbReference type="EMBL" id="TCS60316.1"/>
    </source>
</evidence>
<gene>
    <name evidence="5" type="ORF">EDD55_11117</name>
</gene>
<keyword evidence="3" id="KW-0045">Antibiotic biosynthesis</keyword>
<reference evidence="5 6" key="1">
    <citation type="submission" date="2019-03" db="EMBL/GenBank/DDBJ databases">
        <title>Genomic Encyclopedia of Type Strains, Phase IV (KMG-IV): sequencing the most valuable type-strain genomes for metagenomic binning, comparative biology and taxonomic classification.</title>
        <authorList>
            <person name="Goeker M."/>
        </authorList>
    </citation>
    <scope>NUCLEOTIDE SEQUENCE [LARGE SCALE GENOMIC DNA]</scope>
    <source>
        <strain evidence="5 6">DSM 101688</strain>
    </source>
</reference>
<dbReference type="GO" id="GO:0017000">
    <property type="term" value="P:antibiotic biosynthetic process"/>
    <property type="evidence" value="ECO:0007669"/>
    <property type="project" value="UniProtKB-KW"/>
</dbReference>
<evidence type="ECO:0000256" key="1">
    <source>
        <dbReference type="ARBA" id="ARBA00001954"/>
    </source>
</evidence>
<dbReference type="InterPro" id="IPR050411">
    <property type="entry name" value="AlphaKG_dependent_hydroxylases"/>
</dbReference>
<dbReference type="PANTHER" id="PTHR10696:SF56">
    <property type="entry name" value="TAUD_TFDA-LIKE DOMAIN-CONTAINING PROTEIN"/>
    <property type="match status" value="1"/>
</dbReference>
<dbReference type="Gene3D" id="3.60.130.10">
    <property type="entry name" value="Clavaminate synthase-like"/>
    <property type="match status" value="1"/>
</dbReference>
<proteinExistence type="predicted"/>
<name>A0A4R3J657_9PROT</name>
<comment type="caution">
    <text evidence="5">The sequence shown here is derived from an EMBL/GenBank/DDBJ whole genome shotgun (WGS) entry which is preliminary data.</text>
</comment>
<keyword evidence="2" id="KW-0560">Oxidoreductase</keyword>
<protein>
    <submittedName>
        <fullName evidence="5">Alpha-ketoglutarate-dependent taurine dioxygenase</fullName>
    </submittedName>
</protein>
<dbReference type="EMBL" id="SLZW01000011">
    <property type="protein sequence ID" value="TCS60316.1"/>
    <property type="molecule type" value="Genomic_DNA"/>
</dbReference>
<keyword evidence="5" id="KW-0223">Dioxygenase</keyword>
<evidence type="ECO:0000256" key="3">
    <source>
        <dbReference type="ARBA" id="ARBA00023194"/>
    </source>
</evidence>
<evidence type="ECO:0000259" key="4">
    <source>
        <dbReference type="Pfam" id="PF02668"/>
    </source>
</evidence>
<evidence type="ECO:0000256" key="2">
    <source>
        <dbReference type="ARBA" id="ARBA00023002"/>
    </source>
</evidence>
<dbReference type="GO" id="GO:0016706">
    <property type="term" value="F:2-oxoglutarate-dependent dioxygenase activity"/>
    <property type="evidence" value="ECO:0007669"/>
    <property type="project" value="UniProtKB-ARBA"/>
</dbReference>
<dbReference type="AlphaFoldDB" id="A0A4R3J657"/>